<dbReference type="Proteomes" id="UP001217089">
    <property type="component" value="Unassembled WGS sequence"/>
</dbReference>
<dbReference type="InterPro" id="IPR032675">
    <property type="entry name" value="LRR_dom_sf"/>
</dbReference>
<evidence type="ECO:0000313" key="2">
    <source>
        <dbReference type="Proteomes" id="UP001217089"/>
    </source>
</evidence>
<dbReference type="Gene3D" id="3.80.10.10">
    <property type="entry name" value="Ribonuclease Inhibitor"/>
    <property type="match status" value="1"/>
</dbReference>
<gene>
    <name evidence="1" type="ORF">KUTeg_018401</name>
</gene>
<comment type="caution">
    <text evidence="1">The sequence shown here is derived from an EMBL/GenBank/DDBJ whole genome shotgun (WGS) entry which is preliminary data.</text>
</comment>
<dbReference type="SUPFAM" id="SSF52058">
    <property type="entry name" value="L domain-like"/>
    <property type="match status" value="1"/>
</dbReference>
<name>A0ABQ9EHS3_TEGGR</name>
<accession>A0ABQ9EHS3</accession>
<sequence>MLLLVEFRGQDFQNICVHRLFRLIFLFLKSDLIYTNIQILEVNNLFGNMNYLNKDKFFRNGFVSFEDIACLGDSSSLSEISLDGNPITQEQYYKQIVLRHMQQLKQLDMKRVTAKVNVFPKSFDKCVFENFQLDSSMQSCLNSVVKTYYVGIKACCRDDCCFSNKIV</sequence>
<proteinExistence type="predicted"/>
<evidence type="ECO:0000313" key="1">
    <source>
        <dbReference type="EMBL" id="KAJ8304818.1"/>
    </source>
</evidence>
<dbReference type="EMBL" id="JARBDR010000903">
    <property type="protein sequence ID" value="KAJ8304818.1"/>
    <property type="molecule type" value="Genomic_DNA"/>
</dbReference>
<reference evidence="1 2" key="1">
    <citation type="submission" date="2022-12" db="EMBL/GenBank/DDBJ databases">
        <title>Chromosome-level genome of Tegillarca granosa.</title>
        <authorList>
            <person name="Kim J."/>
        </authorList>
    </citation>
    <scope>NUCLEOTIDE SEQUENCE [LARGE SCALE GENOMIC DNA]</scope>
    <source>
        <strain evidence="1">Teg-2019</strain>
        <tissue evidence="1">Adductor muscle</tissue>
    </source>
</reference>
<keyword evidence="2" id="KW-1185">Reference proteome</keyword>
<organism evidence="1 2">
    <name type="scientific">Tegillarca granosa</name>
    <name type="common">Malaysian cockle</name>
    <name type="synonym">Anadara granosa</name>
    <dbReference type="NCBI Taxonomy" id="220873"/>
    <lineage>
        <taxon>Eukaryota</taxon>
        <taxon>Metazoa</taxon>
        <taxon>Spiralia</taxon>
        <taxon>Lophotrochozoa</taxon>
        <taxon>Mollusca</taxon>
        <taxon>Bivalvia</taxon>
        <taxon>Autobranchia</taxon>
        <taxon>Pteriomorphia</taxon>
        <taxon>Arcoida</taxon>
        <taxon>Arcoidea</taxon>
        <taxon>Arcidae</taxon>
        <taxon>Tegillarca</taxon>
    </lineage>
</organism>
<protein>
    <submittedName>
        <fullName evidence="1">Uncharacterized protein</fullName>
    </submittedName>
</protein>